<gene>
    <name evidence="2" type="ORF">O4220_13390</name>
</gene>
<dbReference type="Proteomes" id="UP001081071">
    <property type="component" value="Unassembled WGS sequence"/>
</dbReference>
<comment type="caution">
    <text evidence="2">The sequence shown here is derived from an EMBL/GenBank/DDBJ whole genome shotgun (WGS) entry which is preliminary data.</text>
</comment>
<accession>A0ABT4MEU0</accession>
<dbReference type="EMBL" id="JAPWIJ010000005">
    <property type="protein sequence ID" value="MCZ4519510.1"/>
    <property type="molecule type" value="Genomic_DNA"/>
</dbReference>
<evidence type="ECO:0000256" key="1">
    <source>
        <dbReference type="SAM" id="MobiDB-lite"/>
    </source>
</evidence>
<name>A0ABT4MEU0_9NOCA</name>
<feature type="region of interest" description="Disordered" evidence="1">
    <location>
        <begin position="43"/>
        <end position="75"/>
    </location>
</feature>
<keyword evidence="3" id="KW-1185">Reference proteome</keyword>
<organism evidence="2 3">
    <name type="scientific">Rhodococcus ruber</name>
    <dbReference type="NCBI Taxonomy" id="1830"/>
    <lineage>
        <taxon>Bacteria</taxon>
        <taxon>Bacillati</taxon>
        <taxon>Actinomycetota</taxon>
        <taxon>Actinomycetes</taxon>
        <taxon>Mycobacteriales</taxon>
        <taxon>Nocardiaceae</taxon>
        <taxon>Rhodococcus</taxon>
    </lineage>
</organism>
<proteinExistence type="predicted"/>
<sequence>MASESWTSERRTARQEALNLDHERILNARRDAKMWAEVDAMAADEEERRKAPKKLNDGNFGARMPPPAEEGWDWF</sequence>
<dbReference type="RefSeq" id="WP_269604912.1">
    <property type="nucleotide sequence ID" value="NZ_JAPWIJ010000005.1"/>
</dbReference>
<evidence type="ECO:0000313" key="2">
    <source>
        <dbReference type="EMBL" id="MCZ4519510.1"/>
    </source>
</evidence>
<evidence type="ECO:0000313" key="3">
    <source>
        <dbReference type="Proteomes" id="UP001081071"/>
    </source>
</evidence>
<reference evidence="2" key="1">
    <citation type="submission" date="2022-12" db="EMBL/GenBank/DDBJ databases">
        <authorList>
            <person name="Krivoruchko A.V."/>
            <person name="Elkin A."/>
        </authorList>
    </citation>
    <scope>NUCLEOTIDE SEQUENCE</scope>
    <source>
        <strain evidence="2">IEGM 1391</strain>
    </source>
</reference>
<protein>
    <submittedName>
        <fullName evidence="2">Uncharacterized protein</fullName>
    </submittedName>
</protein>